<feature type="transmembrane region" description="Helical" evidence="7">
    <location>
        <begin position="18"/>
        <end position="36"/>
    </location>
</feature>
<evidence type="ECO:0000313" key="10">
    <source>
        <dbReference type="Proteomes" id="UP000297900"/>
    </source>
</evidence>
<dbReference type="PROSITE" id="PS50928">
    <property type="entry name" value="ABC_TM1"/>
    <property type="match status" value="1"/>
</dbReference>
<gene>
    <name evidence="9" type="ORF">E2980_13275</name>
</gene>
<evidence type="ECO:0000256" key="3">
    <source>
        <dbReference type="ARBA" id="ARBA00022475"/>
    </source>
</evidence>
<dbReference type="RefSeq" id="WP_135152678.1">
    <property type="nucleotide sequence ID" value="NZ_SOMN01000018.1"/>
</dbReference>
<keyword evidence="6 7" id="KW-0472">Membrane</keyword>
<evidence type="ECO:0000256" key="5">
    <source>
        <dbReference type="ARBA" id="ARBA00022989"/>
    </source>
</evidence>
<keyword evidence="5 7" id="KW-1133">Transmembrane helix</keyword>
<keyword evidence="2 7" id="KW-0813">Transport</keyword>
<comment type="similarity">
    <text evidence="7">Belongs to the binding-protein-dependent transport system permease family.</text>
</comment>
<dbReference type="CDD" id="cd06261">
    <property type="entry name" value="TM_PBP2"/>
    <property type="match status" value="1"/>
</dbReference>
<evidence type="ECO:0000256" key="7">
    <source>
        <dbReference type="RuleBase" id="RU363032"/>
    </source>
</evidence>
<evidence type="ECO:0000313" key="9">
    <source>
        <dbReference type="EMBL" id="TFE25560.1"/>
    </source>
</evidence>
<keyword evidence="3" id="KW-1003">Cell membrane</keyword>
<evidence type="ECO:0000256" key="2">
    <source>
        <dbReference type="ARBA" id="ARBA00022448"/>
    </source>
</evidence>
<organism evidence="9 10">
    <name type="scientific">Cohnella luojiensis</name>
    <dbReference type="NCBI Taxonomy" id="652876"/>
    <lineage>
        <taxon>Bacteria</taxon>
        <taxon>Bacillati</taxon>
        <taxon>Bacillota</taxon>
        <taxon>Bacilli</taxon>
        <taxon>Bacillales</taxon>
        <taxon>Paenibacillaceae</taxon>
        <taxon>Cohnella</taxon>
    </lineage>
</organism>
<feature type="transmembrane region" description="Helical" evidence="7">
    <location>
        <begin position="272"/>
        <end position="293"/>
    </location>
</feature>
<feature type="domain" description="ABC transmembrane type-1" evidence="8">
    <location>
        <begin position="78"/>
        <end position="293"/>
    </location>
</feature>
<dbReference type="PANTHER" id="PTHR43227:SF11">
    <property type="entry name" value="BLL4140 PROTEIN"/>
    <property type="match status" value="1"/>
</dbReference>
<feature type="transmembrane region" description="Helical" evidence="7">
    <location>
        <begin position="124"/>
        <end position="148"/>
    </location>
</feature>
<dbReference type="PANTHER" id="PTHR43227">
    <property type="entry name" value="BLL4140 PROTEIN"/>
    <property type="match status" value="1"/>
</dbReference>
<dbReference type="InterPro" id="IPR035906">
    <property type="entry name" value="MetI-like_sf"/>
</dbReference>
<keyword evidence="10" id="KW-1185">Reference proteome</keyword>
<evidence type="ECO:0000256" key="6">
    <source>
        <dbReference type="ARBA" id="ARBA00023136"/>
    </source>
</evidence>
<feature type="transmembrane region" description="Helical" evidence="7">
    <location>
        <begin position="168"/>
        <end position="192"/>
    </location>
</feature>
<feature type="transmembrane region" description="Helical" evidence="7">
    <location>
        <begin position="213"/>
        <end position="232"/>
    </location>
</feature>
<accession>A0A4Y8LUY2</accession>
<comment type="subcellular location">
    <subcellularLocation>
        <location evidence="1 7">Cell membrane</location>
        <topology evidence="1 7">Multi-pass membrane protein</topology>
    </subcellularLocation>
</comment>
<protein>
    <submittedName>
        <fullName evidence="9">Sugar ABC transporter permease</fullName>
    </submittedName>
</protein>
<dbReference type="Pfam" id="PF00528">
    <property type="entry name" value="BPD_transp_1"/>
    <property type="match status" value="1"/>
</dbReference>
<comment type="caution">
    <text evidence="9">The sequence shown here is derived from an EMBL/GenBank/DDBJ whole genome shotgun (WGS) entry which is preliminary data.</text>
</comment>
<dbReference type="GO" id="GO:0055085">
    <property type="term" value="P:transmembrane transport"/>
    <property type="evidence" value="ECO:0007669"/>
    <property type="project" value="InterPro"/>
</dbReference>
<dbReference type="GO" id="GO:0005886">
    <property type="term" value="C:plasma membrane"/>
    <property type="evidence" value="ECO:0007669"/>
    <property type="project" value="UniProtKB-SubCell"/>
</dbReference>
<dbReference type="Gene3D" id="1.10.3720.10">
    <property type="entry name" value="MetI-like"/>
    <property type="match status" value="1"/>
</dbReference>
<name>A0A4Y8LUY2_9BACL</name>
<proteinExistence type="inferred from homology"/>
<dbReference type="EMBL" id="SOMN01000018">
    <property type="protein sequence ID" value="TFE25560.1"/>
    <property type="molecule type" value="Genomic_DNA"/>
</dbReference>
<dbReference type="Proteomes" id="UP000297900">
    <property type="component" value="Unassembled WGS sequence"/>
</dbReference>
<feature type="transmembrane region" description="Helical" evidence="7">
    <location>
        <begin position="82"/>
        <end position="103"/>
    </location>
</feature>
<dbReference type="InterPro" id="IPR000515">
    <property type="entry name" value="MetI-like"/>
</dbReference>
<dbReference type="OrthoDB" id="9785836at2"/>
<dbReference type="AlphaFoldDB" id="A0A4Y8LUY2"/>
<dbReference type="SUPFAM" id="SSF161098">
    <property type="entry name" value="MetI-like"/>
    <property type="match status" value="1"/>
</dbReference>
<reference evidence="9 10" key="1">
    <citation type="submission" date="2019-03" db="EMBL/GenBank/DDBJ databases">
        <title>Cohnella endophytica sp. nov., a novel endophytic bacterium isolated from bark of Sonneratia apetala.</title>
        <authorList>
            <person name="Tuo L."/>
        </authorList>
    </citation>
    <scope>NUCLEOTIDE SEQUENCE [LARGE SCALE GENOMIC DNA]</scope>
    <source>
        <strain evidence="9 10">CCTCC AB 208254</strain>
    </source>
</reference>
<dbReference type="InterPro" id="IPR050809">
    <property type="entry name" value="UgpAE/MalFG_permease"/>
</dbReference>
<evidence type="ECO:0000259" key="8">
    <source>
        <dbReference type="PROSITE" id="PS50928"/>
    </source>
</evidence>
<keyword evidence="4 7" id="KW-0812">Transmembrane</keyword>
<evidence type="ECO:0000256" key="4">
    <source>
        <dbReference type="ARBA" id="ARBA00022692"/>
    </source>
</evidence>
<evidence type="ECO:0000256" key="1">
    <source>
        <dbReference type="ARBA" id="ARBA00004651"/>
    </source>
</evidence>
<sequence>MNKIANKPLAKELYKSRYLYILLLPTVLFYVLFQYFPMYGILLAFKEYHIREGILGSPWNGWHNFEELVKQHDFWRAFRNTLIISVGRIVLEFPAAILLALLINEVAKQKLKRFYQTVYTFPHFISWVIVSGIMFNFLSSEGILNQMISFLGYDKQTFLTDPGLFRPIIFLSNIWKEVGWSAIIYLAAIAGINPELYEAARVDGANRYQQLKAITWPSIRGTAAILLILAVGNSMNGGFEQVFNLYNPGVYNTGDIIDTYVYRSAFKDGTSFGVSTAIGLFKAVLNFALLYAANFMVKRLGEEGLV</sequence>